<dbReference type="PIR" id="G82702">
    <property type="entry name" value="G82702"/>
</dbReference>
<dbReference type="AlphaFoldDB" id="Q9PDU8"/>
<name>Q9PDU8_XYLFA</name>
<evidence type="ECO:0000313" key="2">
    <source>
        <dbReference type="Proteomes" id="UP000000812"/>
    </source>
</evidence>
<protein>
    <submittedName>
        <fullName evidence="1">Uncharacterized protein</fullName>
    </submittedName>
</protein>
<dbReference type="Proteomes" id="UP000000812">
    <property type="component" value="Chromosome"/>
</dbReference>
<sequence>MVFTELQGVRGYSWSFNRDDRCSAVRSCRYGVDLDVLLSMRDQCCALLWLVMSSYLMVFGSGSGDPG</sequence>
<accession>Q9PDU8</accession>
<reference evidence="1 2" key="1">
    <citation type="journal article" date="2000" name="Nature">
        <title>The genome sequence of the plant pathogen Xylella fastidiosa.</title>
        <authorList>
            <person name="Simpson A.J."/>
            <person name="Reinach F.C."/>
            <person name="Arruda P."/>
            <person name="Abreu F.A."/>
            <person name="Acencio M."/>
            <person name="Alvarenga R."/>
            <person name="Alves L.M."/>
            <person name="Araya J.E."/>
            <person name="Baia G.S."/>
            <person name="Baptista C.S."/>
            <person name="Barros M.H."/>
            <person name="Bonaccorsi E.D."/>
            <person name="Bordin S."/>
            <person name="Bove J.M."/>
            <person name="Briones M.R."/>
            <person name="Bueno M.R."/>
            <person name="Camargo A.A."/>
            <person name="Camargo L.E."/>
            <person name="Carraro D.M."/>
            <person name="Carrer H."/>
            <person name="Colauto N.B."/>
            <person name="Colombo C."/>
            <person name="Costa F.F."/>
            <person name="Costa M.C."/>
            <person name="Costa-Neto C.M."/>
            <person name="Coutinho L.L."/>
            <person name="Cristofani M."/>
            <person name="Dias-Neto E."/>
            <person name="Docena C."/>
            <person name="El-Dorry H."/>
            <person name="Facincani A.P."/>
            <person name="Ferreira A.J."/>
            <person name="Ferreira V.C."/>
            <person name="Ferro J.A."/>
            <person name="Fraga J.S."/>
            <person name="Franca S.C."/>
            <person name="Franco M.C."/>
            <person name="Frohme M."/>
            <person name="Furlan L.R."/>
            <person name="Garnier M."/>
            <person name="Goldman G.H."/>
            <person name="Goldman M.H."/>
            <person name="Gomes S.L."/>
            <person name="Gruber A."/>
            <person name="Ho P.L."/>
            <person name="Hoheisel J.D."/>
            <person name="Junqueira M.L."/>
            <person name="Kemper E.L."/>
            <person name="Kitajima J.P."/>
            <person name="Krieger J.E."/>
            <person name="Kuramae E.E."/>
            <person name="Laigret F."/>
            <person name="Lambais M.R."/>
            <person name="Leite L.C."/>
            <person name="Lemos E.G."/>
            <person name="Lemos M.V."/>
            <person name="Lopes S.A."/>
            <person name="Lopes C.R."/>
            <person name="Machado J.A."/>
            <person name="Machado M.A."/>
            <person name="Madeira A.M."/>
            <person name="Madeira H.M."/>
            <person name="Marino C.L."/>
            <person name="Marques M.V."/>
            <person name="Martins E.A."/>
            <person name="Martins E.M."/>
            <person name="Matsukuma A.Y."/>
            <person name="Menck C.F."/>
            <person name="Miracca E.C."/>
            <person name="Miyaki C.Y."/>
            <person name="Monteriro-Vitorello C.B."/>
            <person name="Moon D.H."/>
            <person name="Nagai M.A."/>
            <person name="Nascimento A.L."/>
            <person name="Netto L.E."/>
            <person name="Nhani A.Jr."/>
            <person name="Nobrega F.G."/>
            <person name="Nunes L.R."/>
            <person name="Oliveira M.A."/>
            <person name="de Oliveira M.C."/>
            <person name="de Oliveira R.C."/>
            <person name="Palmieri D.A."/>
            <person name="Paris A."/>
            <person name="Peixoto B.R."/>
            <person name="Pereira G.A."/>
            <person name="Pereira H.A.Jr."/>
            <person name="Pesquero J.B."/>
            <person name="Quaggio R.B."/>
            <person name="Roberto P.G."/>
            <person name="Rodrigues V."/>
            <person name="de M Rosa A.J."/>
            <person name="de Rosa V.E.Jr."/>
            <person name="de Sa R.G."/>
            <person name="Santelli R.V."/>
            <person name="Sawasaki H.E."/>
            <person name="da Silva A.C."/>
            <person name="da Silva A.M."/>
            <person name="da Silva F.R."/>
            <person name="da Silva W.A.Jr."/>
            <person name="da Silveira J.F."/>
            <person name="Silvestri M.L."/>
            <person name="Siqueira W.J."/>
            <person name="de Souza A.A."/>
            <person name="de Souza A.P."/>
            <person name="Terenzi M.F."/>
            <person name="Truffi D."/>
            <person name="Tsai S.M."/>
            <person name="Tsuhako M.H."/>
            <person name="Vallada H."/>
            <person name="Van Sluys M.A."/>
            <person name="Verjovski-Almeida S."/>
            <person name="Vettore A.L."/>
            <person name="Zago M.A."/>
            <person name="Zatz M."/>
            <person name="Meidanis J."/>
            <person name="Setubal J.C."/>
        </authorList>
    </citation>
    <scope>NUCLEOTIDE SEQUENCE [LARGE SCALE GENOMIC DNA]</scope>
    <source>
        <strain evidence="1 2">9a5c</strain>
    </source>
</reference>
<evidence type="ECO:0000313" key="1">
    <source>
        <dbReference type="EMBL" id="AAF84090.1"/>
    </source>
</evidence>
<dbReference type="EMBL" id="AE003849">
    <property type="protein sequence ID" value="AAF84090.1"/>
    <property type="molecule type" value="Genomic_DNA"/>
</dbReference>
<proteinExistence type="predicted"/>
<organism evidence="1 2">
    <name type="scientific">Xylella fastidiosa (strain 9a5c)</name>
    <dbReference type="NCBI Taxonomy" id="160492"/>
    <lineage>
        <taxon>Bacteria</taxon>
        <taxon>Pseudomonadati</taxon>
        <taxon>Pseudomonadota</taxon>
        <taxon>Gammaproteobacteria</taxon>
        <taxon>Lysobacterales</taxon>
        <taxon>Lysobacteraceae</taxon>
        <taxon>Xylella</taxon>
    </lineage>
</organism>
<dbReference type="HOGENOM" id="CLU_2811520_0_0_6"/>
<gene>
    <name evidence="1" type="ordered locus">XF_1281</name>
</gene>
<dbReference type="KEGG" id="xfa:XF_1281"/>